<proteinExistence type="predicted"/>
<feature type="transmembrane region" description="Helical" evidence="2">
    <location>
        <begin position="53"/>
        <end position="73"/>
    </location>
</feature>
<evidence type="ECO:0000256" key="1">
    <source>
        <dbReference type="SAM" id="MobiDB-lite"/>
    </source>
</evidence>
<feature type="chain" id="PRO_5012730965" evidence="3">
    <location>
        <begin position="34"/>
        <end position="126"/>
    </location>
</feature>
<evidence type="ECO:0000313" key="4">
    <source>
        <dbReference type="EMBL" id="ONH33135.1"/>
    </source>
</evidence>
<keyword evidence="3" id="KW-0732">Signal</keyword>
<feature type="signal peptide" evidence="3">
    <location>
        <begin position="1"/>
        <end position="33"/>
    </location>
</feature>
<dbReference type="EMBL" id="MOMC01000007">
    <property type="protein sequence ID" value="ONH33135.1"/>
    <property type="molecule type" value="Genomic_DNA"/>
</dbReference>
<feature type="compositionally biased region" description="Low complexity" evidence="1">
    <location>
        <begin position="101"/>
        <end position="117"/>
    </location>
</feature>
<name>A0A1V2IJC4_9ACTN</name>
<evidence type="ECO:0000256" key="3">
    <source>
        <dbReference type="SAM" id="SignalP"/>
    </source>
</evidence>
<comment type="caution">
    <text evidence="4">The sequence shown here is derived from an EMBL/GenBank/DDBJ whole genome shotgun (WGS) entry which is preliminary data.</text>
</comment>
<evidence type="ECO:0000256" key="2">
    <source>
        <dbReference type="SAM" id="Phobius"/>
    </source>
</evidence>
<accession>A0A1V2IJC4</accession>
<dbReference type="AlphaFoldDB" id="A0A1V2IJC4"/>
<gene>
    <name evidence="4" type="ORF">BL253_02580</name>
</gene>
<keyword evidence="5" id="KW-1185">Reference proteome</keyword>
<evidence type="ECO:0000313" key="5">
    <source>
        <dbReference type="Proteomes" id="UP000188929"/>
    </source>
</evidence>
<sequence>MTRRPVRRGARRALTLAALTTLTLPLFSAAALADGGRIGTHYDPDPLSPLESWLIYGGIIAAGFLVALILTALSGGKSSDRYRPGQPWEHREVWLGGEGAAAGAEPTAQETAGTAAPGSGGASGSW</sequence>
<keyword evidence="2" id="KW-0812">Transmembrane</keyword>
<keyword evidence="2" id="KW-1133">Transmembrane helix</keyword>
<organism evidence="4 5">
    <name type="scientific">Pseudofrankia asymbiotica</name>
    <dbReference type="NCBI Taxonomy" id="1834516"/>
    <lineage>
        <taxon>Bacteria</taxon>
        <taxon>Bacillati</taxon>
        <taxon>Actinomycetota</taxon>
        <taxon>Actinomycetes</taxon>
        <taxon>Frankiales</taxon>
        <taxon>Frankiaceae</taxon>
        <taxon>Pseudofrankia</taxon>
    </lineage>
</organism>
<dbReference type="RefSeq" id="WP_241834453.1">
    <property type="nucleotide sequence ID" value="NZ_MOMC01000007.1"/>
</dbReference>
<feature type="region of interest" description="Disordered" evidence="1">
    <location>
        <begin position="95"/>
        <end position="126"/>
    </location>
</feature>
<dbReference type="Proteomes" id="UP000188929">
    <property type="component" value="Unassembled WGS sequence"/>
</dbReference>
<keyword evidence="2" id="KW-0472">Membrane</keyword>
<reference evidence="5" key="1">
    <citation type="submission" date="2016-10" db="EMBL/GenBank/DDBJ databases">
        <title>Frankia sp. NRRL B-16386 Genome sequencing.</title>
        <authorList>
            <person name="Ghodhbane-Gtari F."/>
            <person name="Swanson E."/>
            <person name="Gueddou A."/>
            <person name="Hezbri K."/>
            <person name="Ktari K."/>
            <person name="Nouioui I."/>
            <person name="Morris K."/>
            <person name="Simpson S."/>
            <person name="Abebe-Akele F."/>
            <person name="Thomas K."/>
            <person name="Gtari M."/>
            <person name="Tisa L.S."/>
        </authorList>
    </citation>
    <scope>NUCLEOTIDE SEQUENCE [LARGE SCALE GENOMIC DNA]</scope>
    <source>
        <strain evidence="5">NRRL B-16386</strain>
    </source>
</reference>
<protein>
    <submittedName>
        <fullName evidence="4">Uncharacterized protein</fullName>
    </submittedName>
</protein>